<evidence type="ECO:0000313" key="3">
    <source>
        <dbReference type="Proteomes" id="UP000799444"/>
    </source>
</evidence>
<reference evidence="2" key="1">
    <citation type="journal article" date="2020" name="Stud. Mycol.">
        <title>101 Dothideomycetes genomes: a test case for predicting lifestyles and emergence of pathogens.</title>
        <authorList>
            <person name="Haridas S."/>
            <person name="Albert R."/>
            <person name="Binder M."/>
            <person name="Bloem J."/>
            <person name="Labutti K."/>
            <person name="Salamov A."/>
            <person name="Andreopoulos B."/>
            <person name="Baker S."/>
            <person name="Barry K."/>
            <person name="Bills G."/>
            <person name="Bluhm B."/>
            <person name="Cannon C."/>
            <person name="Castanera R."/>
            <person name="Culley D."/>
            <person name="Daum C."/>
            <person name="Ezra D."/>
            <person name="Gonzalez J."/>
            <person name="Henrissat B."/>
            <person name="Kuo A."/>
            <person name="Liang C."/>
            <person name="Lipzen A."/>
            <person name="Lutzoni F."/>
            <person name="Magnuson J."/>
            <person name="Mondo S."/>
            <person name="Nolan M."/>
            <person name="Ohm R."/>
            <person name="Pangilinan J."/>
            <person name="Park H.-J."/>
            <person name="Ramirez L."/>
            <person name="Alfaro M."/>
            <person name="Sun H."/>
            <person name="Tritt A."/>
            <person name="Yoshinaga Y."/>
            <person name="Zwiers L.-H."/>
            <person name="Turgeon B."/>
            <person name="Goodwin S."/>
            <person name="Spatafora J."/>
            <person name="Crous P."/>
            <person name="Grigoriev I."/>
        </authorList>
    </citation>
    <scope>NUCLEOTIDE SEQUENCE</scope>
    <source>
        <strain evidence="2">CBS 125425</strain>
    </source>
</reference>
<comment type="caution">
    <text evidence="2">The sequence shown here is derived from an EMBL/GenBank/DDBJ whole genome shotgun (WGS) entry which is preliminary data.</text>
</comment>
<sequence>MAGNEEGVVVDRAGAGMFMGSLWEGGRRAKLPGKTRAWVKWVELNFCRERPMGCSVRKRAREEFVFIDECLAWLGLVVCVVEWISQGRCDMFVRTVHLPASPHPHSLPLHTPSYSTPFANHPKIPPFPSYIHCLAVPQATPSLNRTNTNPTPTPRTYTPARIHPSAHQSTNERFVIYKDIITKHTPHTRARGHKRRSQVFTYASTGNAYARVSIGSAGARGEEKLGYVMGRGIC</sequence>
<dbReference type="AlphaFoldDB" id="A0A9P4QTB2"/>
<feature type="compositionally biased region" description="Low complexity" evidence="1">
    <location>
        <begin position="141"/>
        <end position="161"/>
    </location>
</feature>
<gene>
    <name evidence="2" type="ORF">EJ04DRAFT_14300</name>
</gene>
<evidence type="ECO:0000256" key="1">
    <source>
        <dbReference type="SAM" id="MobiDB-lite"/>
    </source>
</evidence>
<dbReference type="EMBL" id="ML996200">
    <property type="protein sequence ID" value="KAF2731215.1"/>
    <property type="molecule type" value="Genomic_DNA"/>
</dbReference>
<organism evidence="2 3">
    <name type="scientific">Polyplosphaeria fusca</name>
    <dbReference type="NCBI Taxonomy" id="682080"/>
    <lineage>
        <taxon>Eukaryota</taxon>
        <taxon>Fungi</taxon>
        <taxon>Dikarya</taxon>
        <taxon>Ascomycota</taxon>
        <taxon>Pezizomycotina</taxon>
        <taxon>Dothideomycetes</taxon>
        <taxon>Pleosporomycetidae</taxon>
        <taxon>Pleosporales</taxon>
        <taxon>Tetraplosphaeriaceae</taxon>
        <taxon>Polyplosphaeria</taxon>
    </lineage>
</organism>
<proteinExistence type="predicted"/>
<feature type="region of interest" description="Disordered" evidence="1">
    <location>
        <begin position="141"/>
        <end position="162"/>
    </location>
</feature>
<name>A0A9P4QTB2_9PLEO</name>
<protein>
    <submittedName>
        <fullName evidence="2">Uncharacterized protein</fullName>
    </submittedName>
</protein>
<keyword evidence="3" id="KW-1185">Reference proteome</keyword>
<dbReference type="Proteomes" id="UP000799444">
    <property type="component" value="Unassembled WGS sequence"/>
</dbReference>
<evidence type="ECO:0000313" key="2">
    <source>
        <dbReference type="EMBL" id="KAF2731215.1"/>
    </source>
</evidence>
<accession>A0A9P4QTB2</accession>